<dbReference type="OrthoDB" id="3251507at2759"/>
<dbReference type="PANTHER" id="PTHR42037:SF1">
    <property type="match status" value="1"/>
</dbReference>
<organism evidence="2 3">
    <name type="scientific">Venustampulla echinocandica</name>
    <dbReference type="NCBI Taxonomy" id="2656787"/>
    <lineage>
        <taxon>Eukaryota</taxon>
        <taxon>Fungi</taxon>
        <taxon>Dikarya</taxon>
        <taxon>Ascomycota</taxon>
        <taxon>Pezizomycotina</taxon>
        <taxon>Leotiomycetes</taxon>
        <taxon>Helotiales</taxon>
        <taxon>Pleuroascaceae</taxon>
        <taxon>Venustampulla</taxon>
    </lineage>
</organism>
<dbReference type="RefSeq" id="XP_031866562.1">
    <property type="nucleotide sequence ID" value="XM_032017131.1"/>
</dbReference>
<dbReference type="Proteomes" id="UP000254866">
    <property type="component" value="Unassembled WGS sequence"/>
</dbReference>
<dbReference type="AlphaFoldDB" id="A0A370TEE9"/>
<proteinExistence type="predicted"/>
<dbReference type="Pfam" id="PF14441">
    <property type="entry name" value="OTT_1508_deam"/>
    <property type="match status" value="1"/>
</dbReference>
<name>A0A370TEE9_9HELO</name>
<dbReference type="GeneID" id="43601357"/>
<evidence type="ECO:0000313" key="2">
    <source>
        <dbReference type="EMBL" id="RDL33069.1"/>
    </source>
</evidence>
<dbReference type="InterPro" id="IPR027796">
    <property type="entry name" value="OTT_1508_deam-like"/>
</dbReference>
<reference evidence="2 3" key="1">
    <citation type="journal article" date="2018" name="IMA Fungus">
        <title>IMA Genome-F 9: Draft genome sequence of Annulohypoxylon stygium, Aspergillus mulundensis, Berkeleyomyces basicola (syn. Thielaviopsis basicola), Ceratocystis smalleyi, two Cercospora beticola strains, Coleophoma cylindrospora, Fusarium fracticaudum, Phialophora cf. hyalina, and Morchella septimelata.</title>
        <authorList>
            <person name="Wingfield B.D."/>
            <person name="Bills G.F."/>
            <person name="Dong Y."/>
            <person name="Huang W."/>
            <person name="Nel W.J."/>
            <person name="Swalarsk-Parry B.S."/>
            <person name="Vaghefi N."/>
            <person name="Wilken P.M."/>
            <person name="An Z."/>
            <person name="de Beer Z.W."/>
            <person name="De Vos L."/>
            <person name="Chen L."/>
            <person name="Duong T.A."/>
            <person name="Gao Y."/>
            <person name="Hammerbacher A."/>
            <person name="Kikkert J.R."/>
            <person name="Li Y."/>
            <person name="Li H."/>
            <person name="Li K."/>
            <person name="Li Q."/>
            <person name="Liu X."/>
            <person name="Ma X."/>
            <person name="Naidoo K."/>
            <person name="Pethybridge S.J."/>
            <person name="Sun J."/>
            <person name="Steenkamp E.T."/>
            <person name="van der Nest M.A."/>
            <person name="van Wyk S."/>
            <person name="Wingfield M.J."/>
            <person name="Xiong C."/>
            <person name="Yue Q."/>
            <person name="Zhang X."/>
        </authorList>
    </citation>
    <scope>NUCLEOTIDE SEQUENCE [LARGE SCALE GENOMIC DNA]</scope>
    <source>
        <strain evidence="2 3">BP 5553</strain>
    </source>
</reference>
<dbReference type="PANTHER" id="PTHR42037">
    <property type="match status" value="1"/>
</dbReference>
<comment type="caution">
    <text evidence="2">The sequence shown here is derived from an EMBL/GenBank/DDBJ whole genome shotgun (WGS) entry which is preliminary data.</text>
</comment>
<dbReference type="EMBL" id="NPIC01000009">
    <property type="protein sequence ID" value="RDL33069.1"/>
    <property type="molecule type" value="Genomic_DNA"/>
</dbReference>
<protein>
    <submittedName>
        <fullName evidence="2">Uncharacterized protein</fullName>
    </submittedName>
</protein>
<sequence length="434" mass="49485">MALESQPSGVIFWVACNTTVTAGTISFIHKILSILQRIAHSQNEKSRIAEEVEISDLCIEFNLKRIKTYQTRLQPPLKKCLKALGTSRKLADKPLADWLRSFQGFDDDLTGLCRFSYQQRSSPYIRELRQHIGDEISGMTKDESRKQDFLLARHYIGRLGSHLKAAKILTAAGWRMPELFDNFDIRIRPSPKAPSFPPPTDGLTTLEGIIKRMLPAQSNEIERYQEALAVMDNKFQILDRLQAQFTDKDFKPRVHAELNLLEYLYNNRIPFVGDDRFIGCSKPACYCCYHYISLHPGGFVRPSSHGIRYLNWRLPDPIDDTNLEEERHRRVILNKLIAQIRLDALRQIDQCRGPSPWHPDSTTGITNSFNHNGGQIGFRVHMSTKPVEELTSETLGDYEQQSESLAATESILSDSLHEDESSDSDGGVQLHVDF</sequence>
<evidence type="ECO:0000313" key="3">
    <source>
        <dbReference type="Proteomes" id="UP000254866"/>
    </source>
</evidence>
<gene>
    <name evidence="2" type="ORF">BP5553_08508</name>
</gene>
<accession>A0A370TEE9</accession>
<feature type="region of interest" description="Disordered" evidence="1">
    <location>
        <begin position="395"/>
        <end position="434"/>
    </location>
</feature>
<evidence type="ECO:0000256" key="1">
    <source>
        <dbReference type="SAM" id="MobiDB-lite"/>
    </source>
</evidence>
<keyword evidence="3" id="KW-1185">Reference proteome</keyword>
<dbReference type="STRING" id="2656787.A0A370TEE9"/>